<evidence type="ECO:0000313" key="1">
    <source>
        <dbReference type="EMBL" id="CAD7692957.1"/>
    </source>
</evidence>
<name>A0A811ZWG0_NYCPR</name>
<accession>A0A811ZWG0</accession>
<reference evidence="1" key="1">
    <citation type="submission" date="2020-12" db="EMBL/GenBank/DDBJ databases">
        <authorList>
            <consortium name="Molecular Ecology Group"/>
        </authorList>
    </citation>
    <scope>NUCLEOTIDE SEQUENCE</scope>
    <source>
        <strain evidence="1">TBG_1078</strain>
    </source>
</reference>
<gene>
    <name evidence="1" type="ORF">NYPRO_LOCUS25749</name>
</gene>
<proteinExistence type="predicted"/>
<dbReference type="Proteomes" id="UP000645828">
    <property type="component" value="Unassembled WGS sequence"/>
</dbReference>
<organism evidence="1 2">
    <name type="scientific">Nyctereutes procyonoides</name>
    <name type="common">Raccoon dog</name>
    <name type="synonym">Canis procyonoides</name>
    <dbReference type="NCBI Taxonomy" id="34880"/>
    <lineage>
        <taxon>Eukaryota</taxon>
        <taxon>Metazoa</taxon>
        <taxon>Chordata</taxon>
        <taxon>Craniata</taxon>
        <taxon>Vertebrata</taxon>
        <taxon>Euteleostomi</taxon>
        <taxon>Mammalia</taxon>
        <taxon>Eutheria</taxon>
        <taxon>Laurasiatheria</taxon>
        <taxon>Carnivora</taxon>
        <taxon>Caniformia</taxon>
        <taxon>Canidae</taxon>
        <taxon>Nyctereutes</taxon>
    </lineage>
</organism>
<sequence>MGEWHGTTHGSQVFGNLWKIPSATDTSRGQANLPCEGKRGSFWNVHRPLTEGELITPLGGPKPAGHAVGRWRGSKVEDALQQTGFQTHPPLHSREGTHIVVCPGGRVRGKEKGSNDSEDLNQKWTEPELCGSLGKIKTAGAYTNLEAVRMYWDSAATRTPA</sequence>
<dbReference type="AlphaFoldDB" id="A0A811ZWG0"/>
<comment type="caution">
    <text evidence="1">The sequence shown here is derived from an EMBL/GenBank/DDBJ whole genome shotgun (WGS) entry which is preliminary data.</text>
</comment>
<keyword evidence="2" id="KW-1185">Reference proteome</keyword>
<evidence type="ECO:0000313" key="2">
    <source>
        <dbReference type="Proteomes" id="UP000645828"/>
    </source>
</evidence>
<dbReference type="EMBL" id="CAJHUB010000776">
    <property type="protein sequence ID" value="CAD7692957.1"/>
    <property type="molecule type" value="Genomic_DNA"/>
</dbReference>
<protein>
    <submittedName>
        <fullName evidence="1">(raccoon dog) hypothetical protein</fullName>
    </submittedName>
</protein>